<feature type="compositionally biased region" description="Basic and acidic residues" evidence="3">
    <location>
        <begin position="601"/>
        <end position="619"/>
    </location>
</feature>
<keyword evidence="8" id="KW-1185">Reference proteome</keyword>
<feature type="compositionally biased region" description="Low complexity" evidence="3">
    <location>
        <begin position="621"/>
        <end position="630"/>
    </location>
</feature>
<evidence type="ECO:0000256" key="4">
    <source>
        <dbReference type="SAM" id="SignalP"/>
    </source>
</evidence>
<comment type="caution">
    <text evidence="7">The sequence shown here is derived from an EMBL/GenBank/DDBJ whole genome shotgun (WGS) entry which is preliminary data.</text>
</comment>
<comment type="similarity">
    <text evidence="1">Belongs to the multicopper oxidase family.</text>
</comment>
<dbReference type="Pfam" id="PF07731">
    <property type="entry name" value="Cu-oxidase_2"/>
    <property type="match status" value="1"/>
</dbReference>
<accession>A0ABR3SP71</accession>
<dbReference type="InterPro" id="IPR011707">
    <property type="entry name" value="Cu-oxidase-like_N"/>
</dbReference>
<dbReference type="PANTHER" id="PTHR48267">
    <property type="entry name" value="CUPREDOXIN SUPERFAMILY PROTEIN"/>
    <property type="match status" value="1"/>
</dbReference>
<reference evidence="7 8" key="1">
    <citation type="submission" date="2024-02" db="EMBL/GenBank/DDBJ databases">
        <title>De novo assembly and annotation of 12 fungi associated with fruit tree decline syndrome in Ontario, Canada.</title>
        <authorList>
            <person name="Sulman M."/>
            <person name="Ellouze W."/>
            <person name="Ilyukhin E."/>
        </authorList>
    </citation>
    <scope>NUCLEOTIDE SEQUENCE [LARGE SCALE GENOMIC DNA]</scope>
    <source>
        <strain evidence="7 8">M1-105</strain>
    </source>
</reference>
<evidence type="ECO:0000256" key="3">
    <source>
        <dbReference type="SAM" id="MobiDB-lite"/>
    </source>
</evidence>
<dbReference type="Gene3D" id="2.60.40.420">
    <property type="entry name" value="Cupredoxins - blue copper proteins"/>
    <property type="match status" value="3"/>
</dbReference>
<proteinExistence type="inferred from homology"/>
<protein>
    <recommendedName>
        <fullName evidence="9">Bilirubin oxidase</fullName>
    </recommendedName>
</protein>
<dbReference type="InterPro" id="IPR011706">
    <property type="entry name" value="Cu-oxidase_C"/>
</dbReference>
<dbReference type="EMBL" id="JAJVDC020000086">
    <property type="protein sequence ID" value="KAL1626033.1"/>
    <property type="molecule type" value="Genomic_DNA"/>
</dbReference>
<feature type="domain" description="Plastocyanin-like" evidence="6">
    <location>
        <begin position="72"/>
        <end position="181"/>
    </location>
</feature>
<evidence type="ECO:0000256" key="2">
    <source>
        <dbReference type="ARBA" id="ARBA00023008"/>
    </source>
</evidence>
<gene>
    <name evidence="7" type="ORF">SLS56_007007</name>
</gene>
<keyword evidence="2" id="KW-0186">Copper</keyword>
<feature type="compositionally biased region" description="Low complexity" evidence="3">
    <location>
        <begin position="562"/>
        <end position="600"/>
    </location>
</feature>
<feature type="chain" id="PRO_5047364874" description="Bilirubin oxidase" evidence="4">
    <location>
        <begin position="21"/>
        <end position="630"/>
    </location>
</feature>
<dbReference type="PANTHER" id="PTHR48267:SF1">
    <property type="entry name" value="BILIRUBIN OXIDASE"/>
    <property type="match status" value="1"/>
</dbReference>
<dbReference type="SUPFAM" id="SSF49503">
    <property type="entry name" value="Cupredoxins"/>
    <property type="match status" value="3"/>
</dbReference>
<evidence type="ECO:0000313" key="7">
    <source>
        <dbReference type="EMBL" id="KAL1626033.1"/>
    </source>
</evidence>
<evidence type="ECO:0000259" key="6">
    <source>
        <dbReference type="Pfam" id="PF07732"/>
    </source>
</evidence>
<dbReference type="InterPro" id="IPR045087">
    <property type="entry name" value="Cu-oxidase_fam"/>
</dbReference>
<evidence type="ECO:0000256" key="1">
    <source>
        <dbReference type="ARBA" id="ARBA00010609"/>
    </source>
</evidence>
<feature type="signal peptide" evidence="4">
    <location>
        <begin position="1"/>
        <end position="20"/>
    </location>
</feature>
<organism evidence="7 8">
    <name type="scientific">Neofusicoccum ribis</name>
    <dbReference type="NCBI Taxonomy" id="45134"/>
    <lineage>
        <taxon>Eukaryota</taxon>
        <taxon>Fungi</taxon>
        <taxon>Dikarya</taxon>
        <taxon>Ascomycota</taxon>
        <taxon>Pezizomycotina</taxon>
        <taxon>Dothideomycetes</taxon>
        <taxon>Dothideomycetes incertae sedis</taxon>
        <taxon>Botryosphaeriales</taxon>
        <taxon>Botryosphaeriaceae</taxon>
        <taxon>Neofusicoccum</taxon>
    </lineage>
</organism>
<dbReference type="CDD" id="cd13889">
    <property type="entry name" value="CuRO_3_BOD"/>
    <property type="match status" value="1"/>
</dbReference>
<evidence type="ECO:0000313" key="8">
    <source>
        <dbReference type="Proteomes" id="UP001521116"/>
    </source>
</evidence>
<name>A0ABR3SP71_9PEZI</name>
<keyword evidence="4" id="KW-0732">Signal</keyword>
<feature type="domain" description="Plastocyanin-like" evidence="5">
    <location>
        <begin position="367"/>
        <end position="489"/>
    </location>
</feature>
<sequence>MFFSTVQLGVGALLATGALAGDDQWLSPVYKNFYEFELPTPPVKEVKATYTNPKTGAAIDYYEVTITPLQQQVYPNLGKANLVGYDGVSPGPTFHMEKGREAVVRFINKATLANSVHLHGSYSFSPFDGWAEDTTEPGQYKDYYYPNSQAARTLWYHDHAIHHTAENAYYGQAGFYILHDAAEDSLNLPSGAYDVPLALSSKQYQSNGDLFSPAAETVSLWGDVIHVNGQPWPYMKVEPRKYRFRMLDTSISRAFQLWLEADGALGKKVDFSVIGSDGGLLSSPVTTNELHISMAERWEIVVDFAQFAGKNVTMRNNRDVQADEDYNSTDKVMRFVVGNKVNTPDSPLPGSLRDVPFPPNKDGIDRSFRFERKNGQWMVNGVIFADVANRILAKPQRGTVEVWELENTSGGWSHPVHIHLVDFQVISREGGKRPVSDYEKVALKDVVLLGVNEKVRVVARFAPWDGVYMFHCHNLIHEDHDMMAAFNVSSLENYGYPKEETLFIDPMEQRWRAKDMNDADFTDKAIQDRLAQFNSIGRYSDAPAIEKALEDYWLTAPTGFKTATTSKSSSSSTATTTAATATTASVGTATITSAPASTSTKSDDKKTTTSTKKDDDKKTSTTKATTTTKK</sequence>
<dbReference type="Proteomes" id="UP001521116">
    <property type="component" value="Unassembled WGS sequence"/>
</dbReference>
<feature type="region of interest" description="Disordered" evidence="3">
    <location>
        <begin position="562"/>
        <end position="630"/>
    </location>
</feature>
<dbReference type="InterPro" id="IPR008972">
    <property type="entry name" value="Cupredoxin"/>
</dbReference>
<evidence type="ECO:0008006" key="9">
    <source>
        <dbReference type="Google" id="ProtNLM"/>
    </source>
</evidence>
<dbReference type="Pfam" id="PF07732">
    <property type="entry name" value="Cu-oxidase_3"/>
    <property type="match status" value="1"/>
</dbReference>
<evidence type="ECO:0000259" key="5">
    <source>
        <dbReference type="Pfam" id="PF07731"/>
    </source>
</evidence>
<dbReference type="CDD" id="cd13866">
    <property type="entry name" value="CuRO_2_BOD"/>
    <property type="match status" value="1"/>
</dbReference>